<comment type="caution">
    <text evidence="1">The sequence shown here is derived from an EMBL/GenBank/DDBJ whole genome shotgun (WGS) entry which is preliminary data.</text>
</comment>
<evidence type="ECO:0000313" key="2">
    <source>
        <dbReference type="Proteomes" id="UP001279734"/>
    </source>
</evidence>
<organism evidence="1 2">
    <name type="scientific">Nepenthes gracilis</name>
    <name type="common">Slender pitcher plant</name>
    <dbReference type="NCBI Taxonomy" id="150966"/>
    <lineage>
        <taxon>Eukaryota</taxon>
        <taxon>Viridiplantae</taxon>
        <taxon>Streptophyta</taxon>
        <taxon>Embryophyta</taxon>
        <taxon>Tracheophyta</taxon>
        <taxon>Spermatophyta</taxon>
        <taxon>Magnoliopsida</taxon>
        <taxon>eudicotyledons</taxon>
        <taxon>Gunneridae</taxon>
        <taxon>Pentapetalae</taxon>
        <taxon>Caryophyllales</taxon>
        <taxon>Nepenthaceae</taxon>
        <taxon>Nepenthes</taxon>
    </lineage>
</organism>
<dbReference type="AlphaFoldDB" id="A0AAD3SPT1"/>
<accession>A0AAD3SPT1</accession>
<gene>
    <name evidence="1" type="ORF">Nepgr_016446</name>
</gene>
<evidence type="ECO:0000313" key="1">
    <source>
        <dbReference type="EMBL" id="GMH14605.1"/>
    </source>
</evidence>
<dbReference type="EMBL" id="BSYO01000014">
    <property type="protein sequence ID" value="GMH14605.1"/>
    <property type="molecule type" value="Genomic_DNA"/>
</dbReference>
<protein>
    <submittedName>
        <fullName evidence="1">Uncharacterized protein</fullName>
    </submittedName>
</protein>
<reference evidence="1" key="1">
    <citation type="submission" date="2023-05" db="EMBL/GenBank/DDBJ databases">
        <title>Nepenthes gracilis genome sequencing.</title>
        <authorList>
            <person name="Fukushima K."/>
        </authorList>
    </citation>
    <scope>NUCLEOTIDE SEQUENCE</scope>
    <source>
        <strain evidence="1">SING2019-196</strain>
    </source>
</reference>
<sequence length="83" mass="9177">MRDPACRLFHGLQEVLTPRCGAVISWPDGSCLVALALSYFCVVPPHKCALDLGGLFSHVAHPCCSRRWRLFLVEGRAPLGWKS</sequence>
<dbReference type="Proteomes" id="UP001279734">
    <property type="component" value="Unassembled WGS sequence"/>
</dbReference>
<name>A0AAD3SPT1_NEPGR</name>
<proteinExistence type="predicted"/>
<keyword evidence="2" id="KW-1185">Reference proteome</keyword>